<dbReference type="InterPro" id="IPR008535">
    <property type="entry name" value="DUF817"/>
</dbReference>
<sequence length="256" mass="30012">MFKYLYHFTYQQAFACIFPASIFLILALSNLISIPGLYRYDFILILCIVVQFLMIITGLETKAELKVILFFHIIGLMLELFKVQMGSWSYPEPAWSKFYGVPLYSGFMYASVASYLCLAWKRLDVKLVAWPNRLITGLTGLVIYINFFTHHYIYDLRWLLIIVLTWCFRKSVVHFFVHNKWFKMPILLSFVLIGFFIWIAENIATFFGAWKYPNQSISWEIVDMAKISSWSLLIIVSFLIVAQRKQLTKAPIKKAS</sequence>
<name>A0A926RTS9_9BACL</name>
<evidence type="ECO:0000313" key="3">
    <source>
        <dbReference type="Proteomes" id="UP000661691"/>
    </source>
</evidence>
<organism evidence="2 3">
    <name type="scientific">Polycladospora coralii</name>
    <dbReference type="NCBI Taxonomy" id="2771432"/>
    <lineage>
        <taxon>Bacteria</taxon>
        <taxon>Bacillati</taxon>
        <taxon>Bacillota</taxon>
        <taxon>Bacilli</taxon>
        <taxon>Bacillales</taxon>
        <taxon>Thermoactinomycetaceae</taxon>
        <taxon>Polycladospora</taxon>
    </lineage>
</organism>
<dbReference type="Proteomes" id="UP000661691">
    <property type="component" value="Unassembled WGS sequence"/>
</dbReference>
<feature type="transmembrane region" description="Helical" evidence="1">
    <location>
        <begin position="63"/>
        <end position="81"/>
    </location>
</feature>
<evidence type="ECO:0000313" key="2">
    <source>
        <dbReference type="EMBL" id="MBD1371717.1"/>
    </source>
</evidence>
<comment type="caution">
    <text evidence="2">The sequence shown here is derived from an EMBL/GenBank/DDBJ whole genome shotgun (WGS) entry which is preliminary data.</text>
</comment>
<gene>
    <name evidence="2" type="ORF">IC620_05005</name>
</gene>
<feature type="transmembrane region" description="Helical" evidence="1">
    <location>
        <begin position="186"/>
        <end position="207"/>
    </location>
</feature>
<feature type="transmembrane region" description="Helical" evidence="1">
    <location>
        <begin position="158"/>
        <end position="177"/>
    </location>
</feature>
<keyword evidence="3" id="KW-1185">Reference proteome</keyword>
<keyword evidence="1" id="KW-0472">Membrane</keyword>
<evidence type="ECO:0000256" key="1">
    <source>
        <dbReference type="SAM" id="Phobius"/>
    </source>
</evidence>
<dbReference type="PIRSF" id="PIRSF009141">
    <property type="entry name" value="UCP009141"/>
    <property type="match status" value="1"/>
</dbReference>
<feature type="transmembrane region" description="Helical" evidence="1">
    <location>
        <begin position="101"/>
        <end position="120"/>
    </location>
</feature>
<accession>A0A926RTS9</accession>
<dbReference type="Pfam" id="PF05675">
    <property type="entry name" value="DUF817"/>
    <property type="match status" value="1"/>
</dbReference>
<feature type="transmembrane region" description="Helical" evidence="1">
    <location>
        <begin position="227"/>
        <end position="244"/>
    </location>
</feature>
<dbReference type="EMBL" id="JACXAH010000005">
    <property type="protein sequence ID" value="MBD1371717.1"/>
    <property type="molecule type" value="Genomic_DNA"/>
</dbReference>
<dbReference type="AlphaFoldDB" id="A0A926RTS9"/>
<dbReference type="RefSeq" id="WP_191138363.1">
    <property type="nucleotide sequence ID" value="NZ_JACXAG020000001.1"/>
</dbReference>
<protein>
    <submittedName>
        <fullName evidence="2">DUF817 domain-containing protein</fullName>
    </submittedName>
</protein>
<feature type="transmembrane region" description="Helical" evidence="1">
    <location>
        <begin position="132"/>
        <end position="152"/>
    </location>
</feature>
<keyword evidence="1" id="KW-0812">Transmembrane</keyword>
<proteinExistence type="predicted"/>
<reference evidence="2" key="1">
    <citation type="submission" date="2020-09" db="EMBL/GenBank/DDBJ databases">
        <title>A novel bacterium of genus Hazenella, isolated from South China Sea.</title>
        <authorList>
            <person name="Huang H."/>
            <person name="Mo K."/>
            <person name="Hu Y."/>
        </authorList>
    </citation>
    <scope>NUCLEOTIDE SEQUENCE</scope>
    <source>
        <strain evidence="2">IB182357</strain>
    </source>
</reference>
<feature type="transmembrane region" description="Helical" evidence="1">
    <location>
        <begin position="38"/>
        <end position="56"/>
    </location>
</feature>
<keyword evidence="1" id="KW-1133">Transmembrane helix</keyword>
<feature type="transmembrane region" description="Helical" evidence="1">
    <location>
        <begin position="12"/>
        <end position="32"/>
    </location>
</feature>